<gene>
    <name evidence="1" type="ORF">M9Y10_006771</name>
</gene>
<keyword evidence="2" id="KW-1185">Reference proteome</keyword>
<comment type="caution">
    <text evidence="1">The sequence shown here is derived from an EMBL/GenBank/DDBJ whole genome shotgun (WGS) entry which is preliminary data.</text>
</comment>
<evidence type="ECO:0008006" key="3">
    <source>
        <dbReference type="Google" id="ProtNLM"/>
    </source>
</evidence>
<evidence type="ECO:0000313" key="1">
    <source>
        <dbReference type="EMBL" id="KAK8876554.1"/>
    </source>
</evidence>
<proteinExistence type="predicted"/>
<accession>A0ABR2JFL3</accession>
<reference evidence="1 2" key="1">
    <citation type="submission" date="2024-04" db="EMBL/GenBank/DDBJ databases">
        <title>Tritrichomonas musculus Genome.</title>
        <authorList>
            <person name="Alves-Ferreira E."/>
            <person name="Grigg M."/>
            <person name="Lorenzi H."/>
            <person name="Galac M."/>
        </authorList>
    </citation>
    <scope>NUCLEOTIDE SEQUENCE [LARGE SCALE GENOMIC DNA]</scope>
    <source>
        <strain evidence="1 2">EAF2021</strain>
    </source>
</reference>
<dbReference type="EMBL" id="JAPFFF010000012">
    <property type="protein sequence ID" value="KAK8876554.1"/>
    <property type="molecule type" value="Genomic_DNA"/>
</dbReference>
<name>A0ABR2JFL3_9EUKA</name>
<protein>
    <recommendedName>
        <fullName evidence="3">DUF3447 domain-containing protein</fullName>
    </recommendedName>
</protein>
<sequence length="386" mass="45688">MESYIDDKKNLYTIILEFLENSDESNESSIENIKSIITKVEGDREEIEQFLQIIKNISDNHHRDRNFITKISQILQQFEDQIKQTLSNIDIFHIFEDNKMILLFLLKSGILTISDSIFKEMMLKVDSSGYFYCHFFYPELEKFAGEEKMKDIKDELLLNNPNMFENFDMKRQEGENDSYICSLIRQDSVEDFIAHVNRANYSLSSKISPSIFETNNFLLEKKNTTLIEYSAFYGSIQIFQYLKMNKVKLTPSLWLYAIHSKNAELIHLLESNNVPPPDEKENDNENSTKSYIKCLTESIKCHHNDFADYIENNLIVQNENDSKQKEEIISNSIKYHNYAHFQSQLVHDHGLFFLHFYEYNKLVDLLKKEKENEIKERIIQNTNICF</sequence>
<evidence type="ECO:0000313" key="2">
    <source>
        <dbReference type="Proteomes" id="UP001470230"/>
    </source>
</evidence>
<organism evidence="1 2">
    <name type="scientific">Tritrichomonas musculus</name>
    <dbReference type="NCBI Taxonomy" id="1915356"/>
    <lineage>
        <taxon>Eukaryota</taxon>
        <taxon>Metamonada</taxon>
        <taxon>Parabasalia</taxon>
        <taxon>Tritrichomonadida</taxon>
        <taxon>Tritrichomonadidae</taxon>
        <taxon>Tritrichomonas</taxon>
    </lineage>
</organism>
<dbReference type="Proteomes" id="UP001470230">
    <property type="component" value="Unassembled WGS sequence"/>
</dbReference>